<accession>A0A4Y8ZQW7</accession>
<evidence type="ECO:0000313" key="2">
    <source>
        <dbReference type="Proteomes" id="UP000298213"/>
    </source>
</evidence>
<dbReference type="OrthoDB" id="1551443at2"/>
<sequence>MQLDTVPRELTPELLAFCGTISDEAPCFVPSVPGTGAVLGSCFDNVAREVERSGGSIVHGWAIWHLRGAYYEAEHHGIWSTPGGELLDVTPQLNGAPKLLFLPDLCATYDPARFRRNVIEAEAGNAVAAEFVRFARRRSEIVDSYRAGSPQIAKMTIVHKMEVALIMLRMNDLLERLRAGGLETCDLGRVDACARQAS</sequence>
<dbReference type="RefSeq" id="WP_135086222.1">
    <property type="nucleotide sequence ID" value="NZ_SPDV01000016.1"/>
</dbReference>
<dbReference type="AlphaFoldDB" id="A0A4Y8ZQW7"/>
<keyword evidence="2" id="KW-1185">Reference proteome</keyword>
<evidence type="ECO:0000313" key="1">
    <source>
        <dbReference type="EMBL" id="TFI58420.1"/>
    </source>
</evidence>
<comment type="caution">
    <text evidence="1">The sequence shown here is derived from an EMBL/GenBank/DDBJ whole genome shotgun (WGS) entry which is preliminary data.</text>
</comment>
<proteinExistence type="predicted"/>
<gene>
    <name evidence="1" type="ORF">E2493_09805</name>
</gene>
<dbReference type="Proteomes" id="UP000298213">
    <property type="component" value="Unassembled WGS sequence"/>
</dbReference>
<organism evidence="1 2">
    <name type="scientific">Sphingomonas parva</name>
    <dbReference type="NCBI Taxonomy" id="2555898"/>
    <lineage>
        <taxon>Bacteria</taxon>
        <taxon>Pseudomonadati</taxon>
        <taxon>Pseudomonadota</taxon>
        <taxon>Alphaproteobacteria</taxon>
        <taxon>Sphingomonadales</taxon>
        <taxon>Sphingomonadaceae</taxon>
        <taxon>Sphingomonas</taxon>
    </lineage>
</organism>
<protein>
    <submittedName>
        <fullName evidence="1">Uncharacterized protein</fullName>
    </submittedName>
</protein>
<name>A0A4Y8ZQW7_9SPHN</name>
<reference evidence="1 2" key="1">
    <citation type="submission" date="2019-03" db="EMBL/GenBank/DDBJ databases">
        <title>Genome sequence of Sphingomonas sp. 17J27-24.</title>
        <authorList>
            <person name="Kim M."/>
            <person name="Maeng S."/>
            <person name="Sathiyaraj S."/>
        </authorList>
    </citation>
    <scope>NUCLEOTIDE SEQUENCE [LARGE SCALE GENOMIC DNA]</scope>
    <source>
        <strain evidence="1 2">17J27-24</strain>
    </source>
</reference>
<dbReference type="EMBL" id="SPDV01000016">
    <property type="protein sequence ID" value="TFI58420.1"/>
    <property type="molecule type" value="Genomic_DNA"/>
</dbReference>